<evidence type="ECO:0000313" key="1">
    <source>
        <dbReference type="EMBL" id="KAH0911694.1"/>
    </source>
</evidence>
<keyword evidence="2" id="KW-1185">Reference proteome</keyword>
<dbReference type="Proteomes" id="UP000824890">
    <property type="component" value="Unassembled WGS sequence"/>
</dbReference>
<sequence>MYRCSYTNAKRQQRAYIPRKQGNSMICLAEDLTTASVTPSSTANGLSLLSPPYLTGTTSGATYLFHPKNKNLLVLELTVRAVDHNVSLLVNSVSEHHLLELGPLEIFCQELVHVVFLAPLDRVFQHGEGFFDLEVAGSEELEKDYVGSFVLEKWDAPDRNFFWLYRDSCLWKSDGDERFFDCFHAAKAFSIVTTSVVTGVAGLVSTGAEVTAFSSSFFVSVVTGAAGLVSTGAGFSSFLVSAVTGAAGLVSTGAGFSSFLVSVVTGAGLASSFFVSVTTGAAGLVSTGAGVSSFFVSVTTGAASFDSTGVGATGFSSFLISAAAGAAGLVSSGAGTADVSSFLVSTTVGAADFSSVMVSATSSVSSLFFSSTVSSFAGGAVNSCLFKASLTISLNSANAFFSASPSSLNDSVCAITFPVTISSTFSTVTSGSSTVTSVSVTVTGASFSDTTFSSLDSGAGAATDLSVVTGAETSLTGGTTGVSSFAGTGAVTFIWKEGYS</sequence>
<reference evidence="1 2" key="1">
    <citation type="submission" date="2021-05" db="EMBL/GenBank/DDBJ databases">
        <title>Genome Assembly of Synthetic Allotetraploid Brassica napus Reveals Homoeologous Exchanges between Subgenomes.</title>
        <authorList>
            <person name="Davis J.T."/>
        </authorList>
    </citation>
    <scope>NUCLEOTIDE SEQUENCE [LARGE SCALE GENOMIC DNA]</scope>
    <source>
        <strain evidence="2">cv. Da-Ae</strain>
        <tissue evidence="1">Seedling</tissue>
    </source>
</reference>
<gene>
    <name evidence="1" type="ORF">HID58_035015</name>
</gene>
<accession>A0ABQ8C3S7</accession>
<proteinExistence type="predicted"/>
<protein>
    <submittedName>
        <fullName evidence="1">Uncharacterized protein</fullName>
    </submittedName>
</protein>
<dbReference type="EMBL" id="JAGKQM010000009">
    <property type="protein sequence ID" value="KAH0911694.1"/>
    <property type="molecule type" value="Genomic_DNA"/>
</dbReference>
<name>A0ABQ8C3S7_BRANA</name>
<organism evidence="1 2">
    <name type="scientific">Brassica napus</name>
    <name type="common">Rape</name>
    <dbReference type="NCBI Taxonomy" id="3708"/>
    <lineage>
        <taxon>Eukaryota</taxon>
        <taxon>Viridiplantae</taxon>
        <taxon>Streptophyta</taxon>
        <taxon>Embryophyta</taxon>
        <taxon>Tracheophyta</taxon>
        <taxon>Spermatophyta</taxon>
        <taxon>Magnoliopsida</taxon>
        <taxon>eudicotyledons</taxon>
        <taxon>Gunneridae</taxon>
        <taxon>Pentapetalae</taxon>
        <taxon>rosids</taxon>
        <taxon>malvids</taxon>
        <taxon>Brassicales</taxon>
        <taxon>Brassicaceae</taxon>
        <taxon>Brassiceae</taxon>
        <taxon>Brassica</taxon>
    </lineage>
</organism>
<evidence type="ECO:0000313" key="2">
    <source>
        <dbReference type="Proteomes" id="UP000824890"/>
    </source>
</evidence>
<comment type="caution">
    <text evidence="1">The sequence shown here is derived from an EMBL/GenBank/DDBJ whole genome shotgun (WGS) entry which is preliminary data.</text>
</comment>